<protein>
    <submittedName>
        <fullName evidence="1">Sporulation histidine kinase inhibitor Sda</fullName>
    </submittedName>
</protein>
<dbReference type="Proteomes" id="UP001631969">
    <property type="component" value="Unassembled WGS sequence"/>
</dbReference>
<evidence type="ECO:0000313" key="1">
    <source>
        <dbReference type="EMBL" id="MFM9327419.1"/>
    </source>
</evidence>
<dbReference type="EMBL" id="JBJURJ010000002">
    <property type="protein sequence ID" value="MFM9327419.1"/>
    <property type="molecule type" value="Genomic_DNA"/>
</dbReference>
<proteinExistence type="predicted"/>
<reference evidence="1" key="1">
    <citation type="submission" date="2024-12" db="EMBL/GenBank/DDBJ databases">
        <authorList>
            <person name="Wu N."/>
        </authorList>
    </citation>
    <scope>NUCLEOTIDE SEQUENCE</scope>
    <source>
        <strain evidence="1">P15</strain>
    </source>
</reference>
<name>A0ACC7NVN9_9BACL</name>
<evidence type="ECO:0000313" key="2">
    <source>
        <dbReference type="Proteomes" id="UP001631969"/>
    </source>
</evidence>
<organism evidence="1 2">
    <name type="scientific">Paenibacillus mesotrionivorans</name>
    <dbReference type="NCBI Taxonomy" id="3160968"/>
    <lineage>
        <taxon>Bacteria</taxon>
        <taxon>Bacillati</taxon>
        <taxon>Bacillota</taxon>
        <taxon>Bacilli</taxon>
        <taxon>Bacillales</taxon>
        <taxon>Paenibacillaceae</taxon>
        <taxon>Paenibacillus</taxon>
    </lineage>
</organism>
<sequence>MELLSNEVLVHCYRDAVRLGLEQAFIDLLAMEMKRRDLDCSTSYIGNNCKMGA</sequence>
<comment type="caution">
    <text evidence="1">The sequence shown here is derived from an EMBL/GenBank/DDBJ whole genome shotgun (WGS) entry which is preliminary data.</text>
</comment>
<keyword evidence="1" id="KW-0649">Protein kinase inhibitor</keyword>
<gene>
    <name evidence="1" type="primary">sda</name>
    <name evidence="1" type="ORF">ACI1P1_03800</name>
</gene>
<accession>A0ACC7NVN9</accession>
<keyword evidence="2" id="KW-1185">Reference proteome</keyword>